<dbReference type="PANTHER" id="PTHR48078">
    <property type="entry name" value="THREONINE DEHYDRATASE, MITOCHONDRIAL-RELATED"/>
    <property type="match status" value="1"/>
</dbReference>
<dbReference type="CDD" id="cd04886">
    <property type="entry name" value="ACT_ThrD-II-like"/>
    <property type="match status" value="1"/>
</dbReference>
<protein>
    <recommendedName>
        <fullName evidence="4">threonine ammonia-lyase</fullName>
        <ecNumber evidence="4">4.3.1.19</ecNumber>
    </recommendedName>
    <alternativeName>
        <fullName evidence="8">Threonine deaminase</fullName>
    </alternativeName>
</protein>
<dbReference type="InterPro" id="IPR044561">
    <property type="entry name" value="ACT_ThrD-II-like"/>
</dbReference>
<dbReference type="Gene3D" id="3.40.50.1100">
    <property type="match status" value="2"/>
</dbReference>
<dbReference type="Proteomes" id="UP000245469">
    <property type="component" value="Unassembled WGS sequence"/>
</dbReference>
<dbReference type="CDD" id="cd01562">
    <property type="entry name" value="Thr-dehyd"/>
    <property type="match status" value="1"/>
</dbReference>
<dbReference type="PANTHER" id="PTHR48078:SF6">
    <property type="entry name" value="L-THREONINE DEHYDRATASE CATABOLIC TDCB"/>
    <property type="match status" value="1"/>
</dbReference>
<dbReference type="EMBL" id="QGDQ01000001">
    <property type="protein sequence ID" value="PWJ56121.1"/>
    <property type="molecule type" value="Genomic_DNA"/>
</dbReference>
<keyword evidence="6" id="KW-0456">Lyase</keyword>
<dbReference type="PROSITE" id="PS51671">
    <property type="entry name" value="ACT"/>
    <property type="match status" value="1"/>
</dbReference>
<evidence type="ECO:0000313" key="11">
    <source>
        <dbReference type="Proteomes" id="UP000245469"/>
    </source>
</evidence>
<dbReference type="InterPro" id="IPR050147">
    <property type="entry name" value="Ser/Thr_Dehydratase"/>
</dbReference>
<evidence type="ECO:0000256" key="3">
    <source>
        <dbReference type="ARBA" id="ARBA00010869"/>
    </source>
</evidence>
<dbReference type="Pfam" id="PF00291">
    <property type="entry name" value="PALP"/>
    <property type="match status" value="1"/>
</dbReference>
<dbReference type="InterPro" id="IPR002912">
    <property type="entry name" value="ACT_dom"/>
</dbReference>
<dbReference type="NCBIfam" id="TIGR01127">
    <property type="entry name" value="ilvA_1Cterm"/>
    <property type="match status" value="1"/>
</dbReference>
<dbReference type="InterPro" id="IPR036052">
    <property type="entry name" value="TrpB-like_PALP_sf"/>
</dbReference>
<dbReference type="RefSeq" id="WP_109772338.1">
    <property type="nucleotide sequence ID" value="NZ_QGDQ01000001.1"/>
</dbReference>
<dbReference type="GO" id="GO:0006565">
    <property type="term" value="P:L-serine catabolic process"/>
    <property type="evidence" value="ECO:0007669"/>
    <property type="project" value="TreeGrafter"/>
</dbReference>
<gene>
    <name evidence="10" type="ORF">BXY45_10196</name>
</gene>
<dbReference type="GO" id="GO:0003941">
    <property type="term" value="F:L-serine ammonia-lyase activity"/>
    <property type="evidence" value="ECO:0007669"/>
    <property type="project" value="TreeGrafter"/>
</dbReference>
<reference evidence="10 11" key="1">
    <citation type="submission" date="2018-03" db="EMBL/GenBank/DDBJ databases">
        <title>Genomic Encyclopedia of Archaeal and Bacterial Type Strains, Phase II (KMG-II): from individual species to whole genera.</title>
        <authorList>
            <person name="Goeker M."/>
        </authorList>
    </citation>
    <scope>NUCLEOTIDE SEQUENCE [LARGE SCALE GENOMIC DNA]</scope>
    <source>
        <strain evidence="10 11">DSM 44889</strain>
    </source>
</reference>
<sequence length="412" mass="41819">MTPAPSPVPAVGPEDVLAARPVLDGVVRRTPVVRSRALSDLVGGPVHLKLENLQRGGSFKVRGAYVRAARLTSDERRRGLVAASAGNHAQGVAIAARELGAPATVFMPVGASLPKLEATSRYGARVELAGATVDEALVAAHEHVEATGAVLVHPFDHPDVVAGQGTVGLELVEQVAGLRTVLVCLGGGGLLAGTAAALAGAAPGVRVVGVQAAGAAAWPASLVAGHPVVLDRMATMADGIAVARPGDVPFATVSSLLPPADVVTVSEEDVSRALLLLLERAKLVVEPGGAAGVAALLADPTAYEPPVGVVLSGGNVDPLLLMRVIRHGMAAAGRFLALSVRRLPDRPGSLAALLARVAEAGADVIDVGHARTSGRVAVDEAEVDLRLQTQGPAHAERLVEGLRRAGYEVLVS</sequence>
<evidence type="ECO:0000256" key="6">
    <source>
        <dbReference type="ARBA" id="ARBA00023239"/>
    </source>
</evidence>
<accession>A0A316AET2</accession>
<feature type="domain" description="ACT" evidence="9">
    <location>
        <begin position="338"/>
        <end position="412"/>
    </location>
</feature>
<dbReference type="GO" id="GO:0009097">
    <property type="term" value="P:isoleucine biosynthetic process"/>
    <property type="evidence" value="ECO:0007669"/>
    <property type="project" value="TreeGrafter"/>
</dbReference>
<dbReference type="EC" id="4.3.1.19" evidence="4"/>
<dbReference type="GO" id="GO:0004794">
    <property type="term" value="F:threonine deaminase activity"/>
    <property type="evidence" value="ECO:0007669"/>
    <property type="project" value="UniProtKB-EC"/>
</dbReference>
<comment type="catalytic activity">
    <reaction evidence="1">
        <text>L-threonine = 2-oxobutanoate + NH4(+)</text>
        <dbReference type="Rhea" id="RHEA:22108"/>
        <dbReference type="ChEBI" id="CHEBI:16763"/>
        <dbReference type="ChEBI" id="CHEBI:28938"/>
        <dbReference type="ChEBI" id="CHEBI:57926"/>
        <dbReference type="EC" id="4.3.1.19"/>
    </reaction>
</comment>
<evidence type="ECO:0000256" key="2">
    <source>
        <dbReference type="ARBA" id="ARBA00001933"/>
    </source>
</evidence>
<evidence type="ECO:0000256" key="7">
    <source>
        <dbReference type="ARBA" id="ARBA00025527"/>
    </source>
</evidence>
<evidence type="ECO:0000256" key="1">
    <source>
        <dbReference type="ARBA" id="ARBA00001274"/>
    </source>
</evidence>
<dbReference type="AlphaFoldDB" id="A0A316AET2"/>
<dbReference type="InterPro" id="IPR001926">
    <property type="entry name" value="TrpB-like_PALP"/>
</dbReference>
<proteinExistence type="inferred from homology"/>
<keyword evidence="11" id="KW-1185">Reference proteome</keyword>
<name>A0A316AET2_9ACTN</name>
<evidence type="ECO:0000256" key="4">
    <source>
        <dbReference type="ARBA" id="ARBA00012096"/>
    </source>
</evidence>
<keyword evidence="5" id="KW-0663">Pyridoxal phosphate</keyword>
<dbReference type="InterPro" id="IPR005789">
    <property type="entry name" value="Thr_deHydtase_catblc"/>
</dbReference>
<evidence type="ECO:0000313" key="10">
    <source>
        <dbReference type="EMBL" id="PWJ56121.1"/>
    </source>
</evidence>
<organism evidence="10 11">
    <name type="scientific">Quadrisphaera granulorum</name>
    <dbReference type="NCBI Taxonomy" id="317664"/>
    <lineage>
        <taxon>Bacteria</taxon>
        <taxon>Bacillati</taxon>
        <taxon>Actinomycetota</taxon>
        <taxon>Actinomycetes</taxon>
        <taxon>Kineosporiales</taxon>
        <taxon>Kineosporiaceae</taxon>
        <taxon>Quadrisphaera</taxon>
    </lineage>
</organism>
<dbReference type="GO" id="GO:0006567">
    <property type="term" value="P:L-threonine catabolic process"/>
    <property type="evidence" value="ECO:0007669"/>
    <property type="project" value="InterPro"/>
</dbReference>
<evidence type="ECO:0000256" key="8">
    <source>
        <dbReference type="ARBA" id="ARBA00031427"/>
    </source>
</evidence>
<comment type="cofactor">
    <cofactor evidence="2">
        <name>pyridoxal 5'-phosphate</name>
        <dbReference type="ChEBI" id="CHEBI:597326"/>
    </cofactor>
</comment>
<dbReference type="OrthoDB" id="9811476at2"/>
<dbReference type="SUPFAM" id="SSF53686">
    <property type="entry name" value="Tryptophan synthase beta subunit-like PLP-dependent enzymes"/>
    <property type="match status" value="1"/>
</dbReference>
<comment type="caution">
    <text evidence="10">The sequence shown here is derived from an EMBL/GenBank/DDBJ whole genome shotgun (WGS) entry which is preliminary data.</text>
</comment>
<dbReference type="FunFam" id="3.40.50.1100:FF:000005">
    <property type="entry name" value="Threonine dehydratase catabolic"/>
    <property type="match status" value="1"/>
</dbReference>
<comment type="function">
    <text evidence="7">Catalyzes the anaerobic formation of alpha-ketobutyrate and ammonia from threonine in a two-step reaction. The first step involved a dehydration of threonine and a production of enamine intermediates (aminocrotonate), which tautomerizes to its imine form (iminobutyrate). Both intermediates are unstable and short-lived. The second step is the nonenzymatic hydrolysis of the enamine/imine intermediates to form 2-ketobutyrate and free ammonia. In the low water environment of the cell, the second step is accelerated by RidA.</text>
</comment>
<comment type="similarity">
    <text evidence="3">Belongs to the serine/threonine dehydratase family.</text>
</comment>
<evidence type="ECO:0000259" key="9">
    <source>
        <dbReference type="PROSITE" id="PS51671"/>
    </source>
</evidence>
<evidence type="ECO:0000256" key="5">
    <source>
        <dbReference type="ARBA" id="ARBA00022898"/>
    </source>
</evidence>